<feature type="compositionally biased region" description="Polar residues" evidence="7">
    <location>
        <begin position="1270"/>
        <end position="1287"/>
    </location>
</feature>
<dbReference type="InParanoid" id="A3GFW4"/>
<feature type="domain" description="Telomere-associated protein Rif1 N-terminal" evidence="8">
    <location>
        <begin position="391"/>
        <end position="715"/>
    </location>
</feature>
<feature type="compositionally biased region" description="Low complexity" evidence="7">
    <location>
        <begin position="90"/>
        <end position="121"/>
    </location>
</feature>
<feature type="compositionally biased region" description="Basic residues" evidence="7">
    <location>
        <begin position="1"/>
        <end position="17"/>
    </location>
</feature>
<keyword evidence="5" id="KW-0539">Nucleus</keyword>
<evidence type="ECO:0000256" key="1">
    <source>
        <dbReference type="ARBA" id="ARBA00004123"/>
    </source>
</evidence>
<proteinExistence type="predicted"/>
<dbReference type="PANTHER" id="PTHR22928:SF3">
    <property type="entry name" value="TELOMERE-ASSOCIATED PROTEIN RIF1"/>
    <property type="match status" value="1"/>
</dbReference>
<reference evidence="9 10" key="1">
    <citation type="journal article" date="2007" name="Nat. Biotechnol.">
        <title>Genome sequence of the lignocellulose-bioconverting and xylose-fermenting yeast Pichia stipitis.</title>
        <authorList>
            <person name="Jeffries T.W."/>
            <person name="Grigoriev I.V."/>
            <person name="Grimwood J."/>
            <person name="Laplaza J.M."/>
            <person name="Aerts A."/>
            <person name="Salamov A."/>
            <person name="Schmutz J."/>
            <person name="Lindquist E."/>
            <person name="Dehal P."/>
            <person name="Shapiro H."/>
            <person name="Jin Y.S."/>
            <person name="Passoth V."/>
            <person name="Richardson P.M."/>
        </authorList>
    </citation>
    <scope>NUCLEOTIDE SEQUENCE [LARGE SCALE GENOMIC DNA]</scope>
    <source>
        <strain evidence="10">ATCC 58785 / CBS 6054 / NBRC 10063 / NRRL Y-11545</strain>
    </source>
</reference>
<dbReference type="OMA" id="AMDIWVA"/>
<dbReference type="KEGG" id="pic:PICST_28386"/>
<dbReference type="PANTHER" id="PTHR22928">
    <property type="entry name" value="TELOMERE-ASSOCIATED PROTEIN RIF1"/>
    <property type="match status" value="1"/>
</dbReference>
<feature type="compositionally biased region" description="Low complexity" evidence="7">
    <location>
        <begin position="39"/>
        <end position="80"/>
    </location>
</feature>
<evidence type="ECO:0000256" key="4">
    <source>
        <dbReference type="ARBA" id="ARBA00022895"/>
    </source>
</evidence>
<comment type="caution">
    <text evidence="9">The sequence shown here is derived from an EMBL/GenBank/DDBJ whole genome shotgun (WGS) entry which is preliminary data.</text>
</comment>
<dbReference type="Pfam" id="PF12231">
    <property type="entry name" value="Rif1_N"/>
    <property type="match status" value="1"/>
</dbReference>
<feature type="region of interest" description="Disordered" evidence="7">
    <location>
        <begin position="1417"/>
        <end position="1441"/>
    </location>
</feature>
<comment type="subcellular location">
    <subcellularLocation>
        <location evidence="2">Chromosome</location>
        <location evidence="2">Telomere</location>
    </subcellularLocation>
    <subcellularLocation>
        <location evidence="1">Nucleus</location>
    </subcellularLocation>
</comment>
<feature type="compositionally biased region" description="Basic residues" evidence="7">
    <location>
        <begin position="1336"/>
        <end position="1346"/>
    </location>
</feature>
<dbReference type="Proteomes" id="UP000002258">
    <property type="component" value="Chromosome 1"/>
</dbReference>
<dbReference type="GeneID" id="4851163"/>
<dbReference type="Gene3D" id="6.10.140.1760">
    <property type="match status" value="1"/>
</dbReference>
<evidence type="ECO:0000256" key="5">
    <source>
        <dbReference type="ARBA" id="ARBA00023242"/>
    </source>
</evidence>
<dbReference type="GO" id="GO:0000723">
    <property type="term" value="P:telomere maintenance"/>
    <property type="evidence" value="ECO:0007669"/>
    <property type="project" value="TreeGrafter"/>
</dbReference>
<evidence type="ECO:0000256" key="6">
    <source>
        <dbReference type="ARBA" id="ARBA00023306"/>
    </source>
</evidence>
<evidence type="ECO:0000313" key="10">
    <source>
        <dbReference type="Proteomes" id="UP000002258"/>
    </source>
</evidence>
<feature type="region of interest" description="Disordered" evidence="7">
    <location>
        <begin position="1"/>
        <end position="134"/>
    </location>
</feature>
<evidence type="ECO:0000256" key="7">
    <source>
        <dbReference type="SAM" id="MobiDB-lite"/>
    </source>
</evidence>
<evidence type="ECO:0000313" key="9">
    <source>
        <dbReference type="EMBL" id="EAZ63831.2"/>
    </source>
</evidence>
<keyword evidence="3" id="KW-0158">Chromosome</keyword>
<accession>A3GFW4</accession>
<keyword evidence="6" id="KW-0131">Cell cycle</keyword>
<dbReference type="RefSeq" id="XP_001387854.2">
    <property type="nucleotide sequence ID" value="XM_001387817.1"/>
</dbReference>
<gene>
    <name evidence="9" type="primary">RIF1</name>
    <name evidence="9" type="ORF">PICST_28386</name>
</gene>
<evidence type="ECO:0000256" key="3">
    <source>
        <dbReference type="ARBA" id="ARBA00022454"/>
    </source>
</evidence>
<dbReference type="HOGENOM" id="CLU_241015_0_0_1"/>
<dbReference type="EMBL" id="AAVQ01000001">
    <property type="protein sequence ID" value="EAZ63831.2"/>
    <property type="molecule type" value="Genomic_DNA"/>
</dbReference>
<dbReference type="GO" id="GO:0140445">
    <property type="term" value="C:chromosome, telomeric repeat region"/>
    <property type="evidence" value="ECO:0007669"/>
    <property type="project" value="TreeGrafter"/>
</dbReference>
<sequence>MAARSKRSRSAKNARSKVKNEARSSREPSPNLSVASEAPTSHKSSRSSPKPTTTSSNSNRSNGISADDSSNSSSSDLVNDTPVSNIATNSPSKCNSASMSASSSSSRSTSPAATASATVPAPEAPKEISPPPIVSKSAVVVPLHKLEYEVENSNNDELSSSPIKRSSRGAHSIAKELSPCRREMSPIPSSSPVRKKSVAFSDDIAYNDDSPAVVSSPDPRQTPRGSILKTYNMSFRNGSPADPSNTSLWTRSPFKNDDSYEPRNPVFWLSGTIVQLPPNSSELPRLVDGCVRVLQDPQFDKKFEVYATINHICKSNTNDTLLRIFSAPVSQMNSSPTKAAVTRFRTFQPDSNYIIALAAQIRRDIVVTETEIFNRNDIIKHELSTSQPLMRSDPFRIRIINQALKLINTFLMNEDLNGFVPVEDVRWFYRHCCSILTTENISKALVSPYLIVIKDCRLINKKKRMLFDNPELPELMISSIINMRSYPSSTIVSERFLCFKNFANNFPNIMAKNINHWFEVFVLNVCSMASPFSPKTLEIGTNCLLEIAKVFLDNVSVQSSVTSLLSSKISNDVKSLASENGLDLDIDLISSEVSVIDYICMKLEEMIETGRFKESMEIWVSITLLVGDGGSSFDQWEHLNKWLRVQKICFNSQYQSAKIIALNSWKAVIYNVCHNDMDFMMKVVEPILKNPDVKQRQQMLNACVKSRIRLLTHVFFSISSPITSKEIAENLNHLFMAILYSLLKPLLAKSATKYLHIYWDKVIQPMILNFFFKKENSSLHLHSLGLKVLLRLLKPTVPPKDRNNQVRCLANDPISILEIPCLPCRWVYSKFDRIIPHIALVFQSDHLAVDQKVNLFISFLTAVKMVTKKEPRTTDQTFDIIESLPFVLEQLFKTSSLSFDSAYNLVINLNDTFKPATLVTRSISERTSESNSNIYYIILENCISNLNKEQLREIVQLIIASISDRRVLFFMLDLANLQKRLQIEELYILIVDFLNNRTIISNEPDLRLYGEFCQIIGSGAEVFVKRLMQSVVSISKAEELKQCLDYLQISTWTKESFKYFVSLVHNAPNKYIQDYSIQKIAIRFADNGTFVDLLRYLIDCEFYLEIDELSDEILDTAQHQRGFFDFDFRKMWSGLLLKRSEDKEDKNFDSLLSKSYIKLDIDIEQFIRDNWRNLPFSTSAWASKNDTSRVHGLDAYLEAQNDVMNKENFDTSMIITSTEEDSSETALAVSAPDSSSIEKPAGSGQHTHDSREVLKELNTNTISPLEKIDSTSAASSNEFQSENVDSQSKNGKTSTKTSGKNTSKNSTKKATSSSLMEFDIHNFTAILNAKLEHAPAKKGNKKRKSSSKTSSTEASPVEMAIIPVSPTEQILSSLDDNCDISEVENDVLSQVDDSDLVEDESVTLNTSKEEEQVASPVAGLRRGRSRTKRKQEAQDTTEELGQHIESPVKKRKTVSAEVPNEKYDFENNTSPTLISDSNDVVVLQQVEVRTDVLNSLDSTSSNEGSRQSELGTFKSQSFNAHSTAIIKGEVHLSDSSQEISEVEHNLLVGNVLHEKENVLSVVPEAEEPESLPKVTSDFENNIAQKTGDVELITKDEIASVPLKNDSQLINTQKVETNDVSPVVSDNSQVEEQIPSEEAALIVFGGDKSVESCKKPPAVFHLIHQLQNEDVTRLSKEERYNMETELLHFMMKLRSVD</sequence>
<dbReference type="CDD" id="cd14267">
    <property type="entry name" value="Rif1_CTD_C-II_like"/>
    <property type="match status" value="1"/>
</dbReference>
<organism evidence="9 10">
    <name type="scientific">Scheffersomyces stipitis (strain ATCC 58785 / CBS 6054 / NBRC 10063 / NRRL Y-11545)</name>
    <name type="common">Yeast</name>
    <name type="synonym">Pichia stipitis</name>
    <dbReference type="NCBI Taxonomy" id="322104"/>
    <lineage>
        <taxon>Eukaryota</taxon>
        <taxon>Fungi</taxon>
        <taxon>Dikarya</taxon>
        <taxon>Ascomycota</taxon>
        <taxon>Saccharomycotina</taxon>
        <taxon>Pichiomycetes</taxon>
        <taxon>Debaryomycetaceae</taxon>
        <taxon>Scheffersomyces</taxon>
    </lineage>
</organism>
<name>A3GFW4_PICST</name>
<feature type="compositionally biased region" description="Low complexity" evidence="7">
    <location>
        <begin position="1288"/>
        <end position="1312"/>
    </location>
</feature>
<feature type="region of interest" description="Disordered" evidence="7">
    <location>
        <begin position="1219"/>
        <end position="1312"/>
    </location>
</feature>
<dbReference type="eggNOG" id="ENOG502QPT7">
    <property type="taxonomic scope" value="Eukaryota"/>
</dbReference>
<feature type="compositionally biased region" description="Polar residues" evidence="7">
    <location>
        <begin position="151"/>
        <end position="164"/>
    </location>
</feature>
<feature type="region of interest" description="Disordered" evidence="7">
    <location>
        <begin position="1494"/>
        <end position="1513"/>
    </location>
</feature>
<feature type="region of interest" description="Disordered" evidence="7">
    <location>
        <begin position="1334"/>
        <end position="1363"/>
    </location>
</feature>
<protein>
    <submittedName>
        <fullName evidence="9">RAP1-interacting factor, involved in establishment of repressed chromatin</fullName>
    </submittedName>
</protein>
<evidence type="ECO:0000259" key="8">
    <source>
        <dbReference type="Pfam" id="PF12231"/>
    </source>
</evidence>
<keyword evidence="10" id="KW-1185">Reference proteome</keyword>
<dbReference type="InterPro" id="IPR022031">
    <property type="entry name" value="Rif1_N"/>
</dbReference>
<dbReference type="OrthoDB" id="4070686at2759"/>
<feature type="region of interest" description="Disordered" evidence="7">
    <location>
        <begin position="150"/>
        <end position="195"/>
    </location>
</feature>
<dbReference type="GO" id="GO:0005634">
    <property type="term" value="C:nucleus"/>
    <property type="evidence" value="ECO:0007669"/>
    <property type="project" value="UniProtKB-SubCell"/>
</dbReference>
<feature type="region of interest" description="Disordered" evidence="7">
    <location>
        <begin position="207"/>
        <end position="226"/>
    </location>
</feature>
<feature type="compositionally biased region" description="Basic and acidic residues" evidence="7">
    <location>
        <begin position="1246"/>
        <end position="1255"/>
    </location>
</feature>
<keyword evidence="4" id="KW-0779">Telomere</keyword>
<dbReference type="STRING" id="322104.A3GFW4"/>
<evidence type="ECO:0000256" key="2">
    <source>
        <dbReference type="ARBA" id="ARBA00004574"/>
    </source>
</evidence>